<feature type="transmembrane region" description="Helical" evidence="5">
    <location>
        <begin position="580"/>
        <end position="602"/>
    </location>
</feature>
<dbReference type="PANTHER" id="PTHR42693:SF33">
    <property type="entry name" value="ARYLSULFATASE"/>
    <property type="match status" value="1"/>
</dbReference>
<dbReference type="PANTHER" id="PTHR42693">
    <property type="entry name" value="ARYLSULFATASE FAMILY MEMBER"/>
    <property type="match status" value="1"/>
</dbReference>
<dbReference type="EMBL" id="BFBR01000012">
    <property type="protein sequence ID" value="GBF59303.1"/>
    <property type="molecule type" value="Genomic_DNA"/>
</dbReference>
<dbReference type="Gene3D" id="3.40.720.10">
    <property type="entry name" value="Alkaline Phosphatase, subunit A"/>
    <property type="match status" value="1"/>
</dbReference>
<dbReference type="Proteomes" id="UP000245086">
    <property type="component" value="Unassembled WGS sequence"/>
</dbReference>
<comment type="caution">
    <text evidence="7">The sequence shown here is derived from an EMBL/GenBank/DDBJ whole genome shotgun (WGS) entry which is preliminary data.</text>
</comment>
<sequence>MPIDSACRIGSCQGVRLRLHRGRATALMAMMVALILPGPSLSQVKSSTPVKRPNVVIILFDDAALMDLGIYGGEASTPHIDAIGRRGTLFTRYATSPLCSPSRAMLLTGLTNHQAGVATIKEVLPKEHVGKPGYGLHLEANVATLPERLVKAGYHTFMSGKWHLGDGPGQLPGSHGFQRSFALDASGADNWDDKPYMPFYNEAPWFEDDKPTAYPSGQFSSTVIVDKVLGYLDKRPKDGQPFLAYVAFQAVHIPVQAPRAYTQKYAGRFDRGWEQLARDRFARAKALGLINPNARPPAMHPSMRRWDSLSPQEQKLQARAMEVYAGMIEATDAEIGRLVDRLRAEGELENTIFVITSDNGPEPSNPGAEPGFNQWMWTHGYNRRLDNLGERGSHNWIGPEWASAVATPGYLFKFYTSSGGLHVPMIMAGPGIAAGQKTNAPAFVQDVTPTLLDLVGEIPAIPGSKPISGRSQAQVLAGQTQSVYGPGDSVGIEVSGNAAITKGDYTLVKYNPPFGDNQWRLYHVTRDPGQTQDLSASLPAVRADLERAYAAYAKANGVLELPPGYKVQRQAALNSLKRQWQFYGGYVIGFLGLVFAGGWFLLRRMGKRRATQAKVNP</sequence>
<dbReference type="Pfam" id="PF00884">
    <property type="entry name" value="Sulfatase"/>
    <property type="match status" value="1"/>
</dbReference>
<dbReference type="CDD" id="cd16025">
    <property type="entry name" value="PAS_like"/>
    <property type="match status" value="1"/>
</dbReference>
<keyword evidence="4" id="KW-0106">Calcium</keyword>
<evidence type="ECO:0000256" key="1">
    <source>
        <dbReference type="ARBA" id="ARBA00008779"/>
    </source>
</evidence>
<reference evidence="7 8" key="1">
    <citation type="journal article" date="2018" name="Genome Announc.">
        <title>Draft Genome Sequence of "Candidatus Phycosocius bacilliformis," an Alphaproteobacterial Ectosymbiont of the Hydrocarbon-Producing Green Alga Botryococcus braunii.</title>
        <authorList>
            <person name="Tanabe Y."/>
            <person name="Yamaguchi H."/>
            <person name="Watanabe M.M."/>
        </authorList>
    </citation>
    <scope>NUCLEOTIDE SEQUENCE [LARGE SCALE GENOMIC DNA]</scope>
    <source>
        <strain evidence="7 8">BOTRYCO-2</strain>
    </source>
</reference>
<dbReference type="InterPro" id="IPR024607">
    <property type="entry name" value="Sulfatase_CS"/>
</dbReference>
<dbReference type="GO" id="GO:0046872">
    <property type="term" value="F:metal ion binding"/>
    <property type="evidence" value="ECO:0007669"/>
    <property type="project" value="UniProtKB-KW"/>
</dbReference>
<dbReference type="EC" id="3.1.6.1" evidence="7"/>
<keyword evidence="8" id="KW-1185">Reference proteome</keyword>
<evidence type="ECO:0000313" key="8">
    <source>
        <dbReference type="Proteomes" id="UP000245086"/>
    </source>
</evidence>
<dbReference type="InterPro" id="IPR000917">
    <property type="entry name" value="Sulfatase_N"/>
</dbReference>
<dbReference type="AlphaFoldDB" id="A0A2P2EE24"/>
<gene>
    <name evidence="7" type="primary">atsA_2</name>
    <name evidence="7" type="ORF">PbB2_02997</name>
</gene>
<keyword evidence="5" id="KW-0812">Transmembrane</keyword>
<dbReference type="InterPro" id="IPR017850">
    <property type="entry name" value="Alkaline_phosphatase_core_sf"/>
</dbReference>
<dbReference type="SUPFAM" id="SSF53649">
    <property type="entry name" value="Alkaline phosphatase-like"/>
    <property type="match status" value="1"/>
</dbReference>
<evidence type="ECO:0000259" key="6">
    <source>
        <dbReference type="Pfam" id="PF00884"/>
    </source>
</evidence>
<dbReference type="PROSITE" id="PS00149">
    <property type="entry name" value="SULFATASE_2"/>
    <property type="match status" value="1"/>
</dbReference>
<feature type="domain" description="Sulfatase N-terminal" evidence="6">
    <location>
        <begin position="53"/>
        <end position="456"/>
    </location>
</feature>
<organism evidence="7 8">
    <name type="scientific">Candidatus Phycosocius bacilliformis</name>
    <dbReference type="NCBI Taxonomy" id="1445552"/>
    <lineage>
        <taxon>Bacteria</taxon>
        <taxon>Pseudomonadati</taxon>
        <taxon>Pseudomonadota</taxon>
        <taxon>Alphaproteobacteria</taxon>
        <taxon>Caulobacterales</taxon>
        <taxon>Caulobacterales incertae sedis</taxon>
        <taxon>Candidatus Phycosocius</taxon>
    </lineage>
</organism>
<evidence type="ECO:0000256" key="3">
    <source>
        <dbReference type="ARBA" id="ARBA00022801"/>
    </source>
</evidence>
<dbReference type="GO" id="GO:0004065">
    <property type="term" value="F:arylsulfatase activity"/>
    <property type="evidence" value="ECO:0007669"/>
    <property type="project" value="UniProtKB-EC"/>
</dbReference>
<dbReference type="PROSITE" id="PS00523">
    <property type="entry name" value="SULFATASE_1"/>
    <property type="match status" value="1"/>
</dbReference>
<evidence type="ECO:0000256" key="2">
    <source>
        <dbReference type="ARBA" id="ARBA00022723"/>
    </source>
</evidence>
<evidence type="ECO:0000313" key="7">
    <source>
        <dbReference type="EMBL" id="GBF59303.1"/>
    </source>
</evidence>
<keyword evidence="2" id="KW-0479">Metal-binding</keyword>
<comment type="similarity">
    <text evidence="1">Belongs to the sulfatase family.</text>
</comment>
<evidence type="ECO:0000256" key="5">
    <source>
        <dbReference type="SAM" id="Phobius"/>
    </source>
</evidence>
<proteinExistence type="inferred from homology"/>
<accession>A0A2P2EE24</accession>
<keyword evidence="5" id="KW-1133">Transmembrane helix</keyword>
<evidence type="ECO:0000256" key="4">
    <source>
        <dbReference type="ARBA" id="ARBA00022837"/>
    </source>
</evidence>
<protein>
    <submittedName>
        <fullName evidence="7">Arylsulfatase</fullName>
        <ecNumber evidence="7">3.1.6.1</ecNumber>
    </submittedName>
</protein>
<keyword evidence="3 7" id="KW-0378">Hydrolase</keyword>
<dbReference type="InterPro" id="IPR050738">
    <property type="entry name" value="Sulfatase"/>
</dbReference>
<dbReference type="Gene3D" id="3.30.1120.10">
    <property type="match status" value="1"/>
</dbReference>
<name>A0A2P2EE24_9PROT</name>
<keyword evidence="5" id="KW-0472">Membrane</keyword>